<evidence type="ECO:0000313" key="3">
    <source>
        <dbReference type="Proteomes" id="UP000030762"/>
    </source>
</evidence>
<dbReference type="VEuPathDB" id="FungiDB:SDRG_16353"/>
<keyword evidence="3" id="KW-1185">Reference proteome</keyword>
<evidence type="ECO:0000256" key="1">
    <source>
        <dbReference type="SAM" id="MobiDB-lite"/>
    </source>
</evidence>
<accession>T0PXJ8</accession>
<feature type="region of interest" description="Disordered" evidence="1">
    <location>
        <begin position="37"/>
        <end position="73"/>
    </location>
</feature>
<dbReference type="AlphaFoldDB" id="T0PXJ8"/>
<dbReference type="RefSeq" id="XP_008620780.1">
    <property type="nucleotide sequence ID" value="XM_008622558.1"/>
</dbReference>
<gene>
    <name evidence="2" type="ORF">SDRG_16353</name>
</gene>
<dbReference type="GeneID" id="19957080"/>
<name>T0PXJ8_SAPDV</name>
<sequence length="95" mass="10278">MAAIVGRPKTFMAVADDTREADALDFASDTVGTTRMELTKKKKTKSLSTSSSRLEQLRRERTEREAASSAGRPIAHATALNDAKDLAQNAWAVAL</sequence>
<organism evidence="2 3">
    <name type="scientific">Saprolegnia diclina (strain VS20)</name>
    <dbReference type="NCBI Taxonomy" id="1156394"/>
    <lineage>
        <taxon>Eukaryota</taxon>
        <taxon>Sar</taxon>
        <taxon>Stramenopiles</taxon>
        <taxon>Oomycota</taxon>
        <taxon>Saprolegniomycetes</taxon>
        <taxon>Saprolegniales</taxon>
        <taxon>Saprolegniaceae</taxon>
        <taxon>Saprolegnia</taxon>
    </lineage>
</organism>
<protein>
    <submittedName>
        <fullName evidence="2">Uncharacterized protein</fullName>
    </submittedName>
</protein>
<dbReference type="InParanoid" id="T0PXJ8"/>
<evidence type="ECO:0000313" key="2">
    <source>
        <dbReference type="EMBL" id="EQC25755.1"/>
    </source>
</evidence>
<dbReference type="EMBL" id="JH767256">
    <property type="protein sequence ID" value="EQC25755.1"/>
    <property type="molecule type" value="Genomic_DNA"/>
</dbReference>
<proteinExistence type="predicted"/>
<dbReference type="Proteomes" id="UP000030762">
    <property type="component" value="Unassembled WGS sequence"/>
</dbReference>
<feature type="compositionally biased region" description="Basic and acidic residues" evidence="1">
    <location>
        <begin position="55"/>
        <end position="66"/>
    </location>
</feature>
<reference evidence="2 3" key="1">
    <citation type="submission" date="2012-04" db="EMBL/GenBank/DDBJ databases">
        <title>The Genome Sequence of Saprolegnia declina VS20.</title>
        <authorList>
            <consortium name="The Broad Institute Genome Sequencing Platform"/>
            <person name="Russ C."/>
            <person name="Nusbaum C."/>
            <person name="Tyler B."/>
            <person name="van West P."/>
            <person name="Dieguez-Uribeondo J."/>
            <person name="de Bruijn I."/>
            <person name="Tripathy S."/>
            <person name="Jiang R."/>
            <person name="Young S.K."/>
            <person name="Zeng Q."/>
            <person name="Gargeya S."/>
            <person name="Fitzgerald M."/>
            <person name="Haas B."/>
            <person name="Abouelleil A."/>
            <person name="Alvarado L."/>
            <person name="Arachchi H.M."/>
            <person name="Berlin A."/>
            <person name="Chapman S.B."/>
            <person name="Goldberg J."/>
            <person name="Griggs A."/>
            <person name="Gujja S."/>
            <person name="Hansen M."/>
            <person name="Howarth C."/>
            <person name="Imamovic A."/>
            <person name="Larimer J."/>
            <person name="McCowen C."/>
            <person name="Montmayeur A."/>
            <person name="Murphy C."/>
            <person name="Neiman D."/>
            <person name="Pearson M."/>
            <person name="Priest M."/>
            <person name="Roberts A."/>
            <person name="Saif S."/>
            <person name="Shea T."/>
            <person name="Sisk P."/>
            <person name="Sykes S."/>
            <person name="Wortman J."/>
            <person name="Nusbaum C."/>
            <person name="Birren B."/>
        </authorList>
    </citation>
    <scope>NUCLEOTIDE SEQUENCE [LARGE SCALE GENOMIC DNA]</scope>
    <source>
        <strain evidence="2 3">VS20</strain>
    </source>
</reference>